<evidence type="ECO:0000313" key="3">
    <source>
        <dbReference type="Proteomes" id="UP001476798"/>
    </source>
</evidence>
<name>A0ABV0P4X5_9TELE</name>
<proteinExistence type="predicted"/>
<keyword evidence="1" id="KW-0732">Signal</keyword>
<sequence>MTLIRVMFSLMCLSQMLFIYPPDMEAVFCSTHYCGENLVTADCKGRTTRSDFTSKTKVCQLLEISKRIEKLELSSYDCVTGLDYISTKQGSSKNVLALTALKEMSVKAGKH</sequence>
<gene>
    <name evidence="2" type="ORF">GOODEAATRI_004111</name>
</gene>
<feature type="chain" id="PRO_5046435464" description="Secreted protein" evidence="1">
    <location>
        <begin position="27"/>
        <end position="111"/>
    </location>
</feature>
<evidence type="ECO:0000313" key="2">
    <source>
        <dbReference type="EMBL" id="MEQ2177492.1"/>
    </source>
</evidence>
<evidence type="ECO:0008006" key="4">
    <source>
        <dbReference type="Google" id="ProtNLM"/>
    </source>
</evidence>
<dbReference type="EMBL" id="JAHRIO010060138">
    <property type="protein sequence ID" value="MEQ2177492.1"/>
    <property type="molecule type" value="Genomic_DNA"/>
</dbReference>
<protein>
    <recommendedName>
        <fullName evidence="4">Secreted protein</fullName>
    </recommendedName>
</protein>
<reference evidence="2 3" key="1">
    <citation type="submission" date="2021-06" db="EMBL/GenBank/DDBJ databases">
        <authorList>
            <person name="Palmer J.M."/>
        </authorList>
    </citation>
    <scope>NUCLEOTIDE SEQUENCE [LARGE SCALE GENOMIC DNA]</scope>
    <source>
        <strain evidence="2 3">GA_2019</strain>
        <tissue evidence="2">Muscle</tissue>
    </source>
</reference>
<evidence type="ECO:0000256" key="1">
    <source>
        <dbReference type="SAM" id="SignalP"/>
    </source>
</evidence>
<dbReference type="Proteomes" id="UP001476798">
    <property type="component" value="Unassembled WGS sequence"/>
</dbReference>
<accession>A0ABV0P4X5</accession>
<comment type="caution">
    <text evidence="2">The sequence shown here is derived from an EMBL/GenBank/DDBJ whole genome shotgun (WGS) entry which is preliminary data.</text>
</comment>
<feature type="signal peptide" evidence="1">
    <location>
        <begin position="1"/>
        <end position="26"/>
    </location>
</feature>
<organism evidence="2 3">
    <name type="scientific">Goodea atripinnis</name>
    <dbReference type="NCBI Taxonomy" id="208336"/>
    <lineage>
        <taxon>Eukaryota</taxon>
        <taxon>Metazoa</taxon>
        <taxon>Chordata</taxon>
        <taxon>Craniata</taxon>
        <taxon>Vertebrata</taxon>
        <taxon>Euteleostomi</taxon>
        <taxon>Actinopterygii</taxon>
        <taxon>Neopterygii</taxon>
        <taxon>Teleostei</taxon>
        <taxon>Neoteleostei</taxon>
        <taxon>Acanthomorphata</taxon>
        <taxon>Ovalentaria</taxon>
        <taxon>Atherinomorphae</taxon>
        <taxon>Cyprinodontiformes</taxon>
        <taxon>Goodeidae</taxon>
        <taxon>Goodea</taxon>
    </lineage>
</organism>
<keyword evidence="3" id="KW-1185">Reference proteome</keyword>